<evidence type="ECO:0000256" key="1">
    <source>
        <dbReference type="SAM" id="MobiDB-lite"/>
    </source>
</evidence>
<protein>
    <submittedName>
        <fullName evidence="2">Uncharacterized protein</fullName>
    </submittedName>
</protein>
<evidence type="ECO:0000313" key="2">
    <source>
        <dbReference type="EMBL" id="NJC06528.1"/>
    </source>
</evidence>
<feature type="compositionally biased region" description="Low complexity" evidence="1">
    <location>
        <begin position="67"/>
        <end position="76"/>
    </location>
</feature>
<dbReference type="AlphaFoldDB" id="A0A7X5Y826"/>
<evidence type="ECO:0000313" key="3">
    <source>
        <dbReference type="Proteomes" id="UP000558192"/>
    </source>
</evidence>
<name>A0A7X5Y826_9SPHN</name>
<keyword evidence="3" id="KW-1185">Reference proteome</keyword>
<accession>A0A7X5Y826</accession>
<sequence>MRDALEACELAAKRSIGDETPLDFMLAVMRDDSQDMRLRTAMAQAAAPYVHAKPSDAGPKGKKEEAAAASKTAGMGTDWGDDLGAPSSAIN</sequence>
<gene>
    <name evidence="2" type="ORF">GGQ97_002321</name>
</gene>
<dbReference type="Proteomes" id="UP000558192">
    <property type="component" value="Unassembled WGS sequence"/>
</dbReference>
<proteinExistence type="predicted"/>
<comment type="caution">
    <text evidence="2">The sequence shown here is derived from an EMBL/GenBank/DDBJ whole genome shotgun (WGS) entry which is preliminary data.</text>
</comment>
<organism evidence="2 3">
    <name type="scientific">Sphingomonas kaistensis</name>
    <dbReference type="NCBI Taxonomy" id="298708"/>
    <lineage>
        <taxon>Bacteria</taxon>
        <taxon>Pseudomonadati</taxon>
        <taxon>Pseudomonadota</taxon>
        <taxon>Alphaproteobacteria</taxon>
        <taxon>Sphingomonadales</taxon>
        <taxon>Sphingomonadaceae</taxon>
        <taxon>Sphingomonas</taxon>
    </lineage>
</organism>
<dbReference type="EMBL" id="JAATJC010000001">
    <property type="protein sequence ID" value="NJC06528.1"/>
    <property type="molecule type" value="Genomic_DNA"/>
</dbReference>
<feature type="region of interest" description="Disordered" evidence="1">
    <location>
        <begin position="49"/>
        <end position="91"/>
    </location>
</feature>
<reference evidence="2 3" key="1">
    <citation type="submission" date="2020-03" db="EMBL/GenBank/DDBJ databases">
        <title>Genomic Encyclopedia of Type Strains, Phase IV (KMG-IV): sequencing the most valuable type-strain genomes for metagenomic binning, comparative biology and taxonomic classification.</title>
        <authorList>
            <person name="Goeker M."/>
        </authorList>
    </citation>
    <scope>NUCLEOTIDE SEQUENCE [LARGE SCALE GENOMIC DNA]</scope>
    <source>
        <strain evidence="2 3">DSM 16846</strain>
    </source>
</reference>
<dbReference type="RefSeq" id="WP_168069803.1">
    <property type="nucleotide sequence ID" value="NZ_JAATJC010000001.1"/>
</dbReference>